<evidence type="ECO:0000313" key="1">
    <source>
        <dbReference type="EnsemblPlants" id="OB07G16720.1"/>
    </source>
</evidence>
<proteinExistence type="predicted"/>
<organism evidence="1">
    <name type="scientific">Oryza brachyantha</name>
    <name type="common">malo sina</name>
    <dbReference type="NCBI Taxonomy" id="4533"/>
    <lineage>
        <taxon>Eukaryota</taxon>
        <taxon>Viridiplantae</taxon>
        <taxon>Streptophyta</taxon>
        <taxon>Embryophyta</taxon>
        <taxon>Tracheophyta</taxon>
        <taxon>Spermatophyta</taxon>
        <taxon>Magnoliopsida</taxon>
        <taxon>Liliopsida</taxon>
        <taxon>Poales</taxon>
        <taxon>Poaceae</taxon>
        <taxon>BOP clade</taxon>
        <taxon>Oryzoideae</taxon>
        <taxon>Oryzeae</taxon>
        <taxon>Oryzinae</taxon>
        <taxon>Oryza</taxon>
    </lineage>
</organism>
<dbReference type="Gramene" id="OB07G16720.1">
    <property type="protein sequence ID" value="OB07G16720.1"/>
    <property type="gene ID" value="OB07G16720"/>
</dbReference>
<dbReference type="Proteomes" id="UP000006038">
    <property type="component" value="Chromosome 7"/>
</dbReference>
<keyword evidence="2" id="KW-1185">Reference proteome</keyword>
<accession>J3MJU0</accession>
<reference evidence="1" key="2">
    <citation type="submission" date="2013-04" db="UniProtKB">
        <authorList>
            <consortium name="EnsemblPlants"/>
        </authorList>
    </citation>
    <scope>IDENTIFICATION</scope>
</reference>
<dbReference type="AlphaFoldDB" id="J3MJU0"/>
<dbReference type="HOGENOM" id="CLU_2871245_0_0_1"/>
<reference evidence="1" key="1">
    <citation type="journal article" date="2013" name="Nat. Commun.">
        <title>Whole-genome sequencing of Oryza brachyantha reveals mechanisms underlying Oryza genome evolution.</title>
        <authorList>
            <person name="Chen J."/>
            <person name="Huang Q."/>
            <person name="Gao D."/>
            <person name="Wang J."/>
            <person name="Lang Y."/>
            <person name="Liu T."/>
            <person name="Li B."/>
            <person name="Bai Z."/>
            <person name="Luis Goicoechea J."/>
            <person name="Liang C."/>
            <person name="Chen C."/>
            <person name="Zhang W."/>
            <person name="Sun S."/>
            <person name="Liao Y."/>
            <person name="Zhang X."/>
            <person name="Yang L."/>
            <person name="Song C."/>
            <person name="Wang M."/>
            <person name="Shi J."/>
            <person name="Liu G."/>
            <person name="Liu J."/>
            <person name="Zhou H."/>
            <person name="Zhou W."/>
            <person name="Yu Q."/>
            <person name="An N."/>
            <person name="Chen Y."/>
            <person name="Cai Q."/>
            <person name="Wang B."/>
            <person name="Liu B."/>
            <person name="Min J."/>
            <person name="Huang Y."/>
            <person name="Wu H."/>
            <person name="Li Z."/>
            <person name="Zhang Y."/>
            <person name="Yin Y."/>
            <person name="Song W."/>
            <person name="Jiang J."/>
            <person name="Jackson S.A."/>
            <person name="Wing R.A."/>
            <person name="Wang J."/>
            <person name="Chen M."/>
        </authorList>
    </citation>
    <scope>NUCLEOTIDE SEQUENCE [LARGE SCALE GENOMIC DNA]</scope>
    <source>
        <strain evidence="1">cv. IRGC 101232</strain>
    </source>
</reference>
<evidence type="ECO:0000313" key="2">
    <source>
        <dbReference type="Proteomes" id="UP000006038"/>
    </source>
</evidence>
<dbReference type="EnsemblPlants" id="OB07G16720.1">
    <property type="protein sequence ID" value="OB07G16720.1"/>
    <property type="gene ID" value="OB07G16720"/>
</dbReference>
<name>J3MJU0_ORYBR</name>
<protein>
    <submittedName>
        <fullName evidence="1">Uncharacterized protein</fullName>
    </submittedName>
</protein>
<sequence>MEMHGNDDEVERGGIRLAWTQEDNIRLVDSIVLDDRMFIRVEEDFETLGVINSSQLSLAHIDSQ</sequence>